<comment type="caution">
    <text evidence="1">The sequence shown here is derived from an EMBL/GenBank/DDBJ whole genome shotgun (WGS) entry which is preliminary data.</text>
</comment>
<gene>
    <name evidence="1" type="ORF">RFULGI_LOCUS12665</name>
</gene>
<protein>
    <submittedName>
        <fullName evidence="1">17760_t:CDS:1</fullName>
    </submittedName>
</protein>
<organism evidence="1 2">
    <name type="scientific">Racocetra fulgida</name>
    <dbReference type="NCBI Taxonomy" id="60492"/>
    <lineage>
        <taxon>Eukaryota</taxon>
        <taxon>Fungi</taxon>
        <taxon>Fungi incertae sedis</taxon>
        <taxon>Mucoromycota</taxon>
        <taxon>Glomeromycotina</taxon>
        <taxon>Glomeromycetes</taxon>
        <taxon>Diversisporales</taxon>
        <taxon>Gigasporaceae</taxon>
        <taxon>Racocetra</taxon>
    </lineage>
</organism>
<dbReference type="EMBL" id="CAJVPZ010031108">
    <property type="protein sequence ID" value="CAG8738429.1"/>
    <property type="molecule type" value="Genomic_DNA"/>
</dbReference>
<feature type="non-terminal residue" evidence="1">
    <location>
        <position position="91"/>
    </location>
</feature>
<proteinExistence type="predicted"/>
<sequence length="91" mass="10102">IEGDVEPIGVIKNIDSRDFTELRIVDNNDVIDMDSNIEDIGGPVFNHYNRAYVSINGIINGAIGDITLSTGVDTIIDEAELRLVNFRREII</sequence>
<evidence type="ECO:0000313" key="1">
    <source>
        <dbReference type="EMBL" id="CAG8738429.1"/>
    </source>
</evidence>
<reference evidence="1" key="1">
    <citation type="submission" date="2021-06" db="EMBL/GenBank/DDBJ databases">
        <authorList>
            <person name="Kallberg Y."/>
            <person name="Tangrot J."/>
            <person name="Rosling A."/>
        </authorList>
    </citation>
    <scope>NUCLEOTIDE SEQUENCE</scope>
    <source>
        <strain evidence="1">IN212</strain>
    </source>
</reference>
<dbReference type="OrthoDB" id="2426014at2759"/>
<dbReference type="Proteomes" id="UP000789396">
    <property type="component" value="Unassembled WGS sequence"/>
</dbReference>
<keyword evidence="2" id="KW-1185">Reference proteome</keyword>
<dbReference type="AlphaFoldDB" id="A0A9N9IKZ2"/>
<name>A0A9N9IKZ2_9GLOM</name>
<evidence type="ECO:0000313" key="2">
    <source>
        <dbReference type="Proteomes" id="UP000789396"/>
    </source>
</evidence>
<accession>A0A9N9IKZ2</accession>